<evidence type="ECO:0000256" key="7">
    <source>
        <dbReference type="ARBA" id="ARBA00022737"/>
    </source>
</evidence>
<dbReference type="Pfam" id="PF23598">
    <property type="entry name" value="LRR_14"/>
    <property type="match status" value="1"/>
</dbReference>
<evidence type="ECO:0008006" key="16">
    <source>
        <dbReference type="Google" id="ProtNLM"/>
    </source>
</evidence>
<keyword evidence="15" id="KW-1185">Reference proteome</keyword>
<dbReference type="PANTHER" id="PTHR48061">
    <property type="entry name" value="LEUCINE-RICH REPEAT RECEPTOR PROTEIN KINASE EMS1-LIKE-RELATED"/>
    <property type="match status" value="1"/>
</dbReference>
<organism evidence="14 15">
    <name type="scientific">Centaurea solstitialis</name>
    <name type="common">yellow star-thistle</name>
    <dbReference type="NCBI Taxonomy" id="347529"/>
    <lineage>
        <taxon>Eukaryota</taxon>
        <taxon>Viridiplantae</taxon>
        <taxon>Streptophyta</taxon>
        <taxon>Embryophyta</taxon>
        <taxon>Tracheophyta</taxon>
        <taxon>Spermatophyta</taxon>
        <taxon>Magnoliopsida</taxon>
        <taxon>eudicotyledons</taxon>
        <taxon>Gunneridae</taxon>
        <taxon>Pentapetalae</taxon>
        <taxon>asterids</taxon>
        <taxon>campanulids</taxon>
        <taxon>Asterales</taxon>
        <taxon>Asteraceae</taxon>
        <taxon>Carduoideae</taxon>
        <taxon>Cardueae</taxon>
        <taxon>Centaureinae</taxon>
        <taxon>Centaurea</taxon>
    </lineage>
</organism>
<evidence type="ECO:0000256" key="3">
    <source>
        <dbReference type="ARBA" id="ARBA00022475"/>
    </source>
</evidence>
<evidence type="ECO:0000259" key="12">
    <source>
        <dbReference type="Pfam" id="PF08263"/>
    </source>
</evidence>
<dbReference type="SUPFAM" id="SSF52047">
    <property type="entry name" value="RNI-like"/>
    <property type="match status" value="1"/>
</dbReference>
<protein>
    <recommendedName>
        <fullName evidence="16">Leucine-rich repeat-containing N-terminal plant-type domain-containing protein</fullName>
    </recommendedName>
</protein>
<evidence type="ECO:0000256" key="10">
    <source>
        <dbReference type="ARBA" id="ARBA00023180"/>
    </source>
</evidence>
<keyword evidence="6" id="KW-0732">Signal</keyword>
<dbReference type="AlphaFoldDB" id="A0AA38T484"/>
<evidence type="ECO:0000256" key="8">
    <source>
        <dbReference type="ARBA" id="ARBA00022989"/>
    </source>
</evidence>
<dbReference type="GO" id="GO:0005886">
    <property type="term" value="C:plasma membrane"/>
    <property type="evidence" value="ECO:0007669"/>
    <property type="project" value="UniProtKB-SubCell"/>
</dbReference>
<dbReference type="PANTHER" id="PTHR48061:SF2">
    <property type="entry name" value="RECEPTOR LIKE PROTEIN 30-LIKE"/>
    <property type="match status" value="1"/>
</dbReference>
<name>A0AA38T484_9ASTR</name>
<dbReference type="Pfam" id="PF13855">
    <property type="entry name" value="LRR_8"/>
    <property type="match status" value="1"/>
</dbReference>
<gene>
    <name evidence="14" type="ORF">OSB04_017284</name>
</gene>
<keyword evidence="9 11" id="KW-0472">Membrane</keyword>
<evidence type="ECO:0000256" key="4">
    <source>
        <dbReference type="ARBA" id="ARBA00022614"/>
    </source>
</evidence>
<dbReference type="SMART" id="SM00369">
    <property type="entry name" value="LRR_TYP"/>
    <property type="match status" value="9"/>
</dbReference>
<keyword evidence="5 11" id="KW-0812">Transmembrane</keyword>
<evidence type="ECO:0000256" key="5">
    <source>
        <dbReference type="ARBA" id="ARBA00022692"/>
    </source>
</evidence>
<dbReference type="InterPro" id="IPR046956">
    <property type="entry name" value="RLP23-like"/>
</dbReference>
<evidence type="ECO:0000256" key="11">
    <source>
        <dbReference type="SAM" id="Phobius"/>
    </source>
</evidence>
<comment type="caution">
    <text evidence="14">The sequence shown here is derived from an EMBL/GenBank/DDBJ whole genome shotgun (WGS) entry which is preliminary data.</text>
</comment>
<dbReference type="InterPro" id="IPR003591">
    <property type="entry name" value="Leu-rich_rpt_typical-subtyp"/>
</dbReference>
<dbReference type="PRINTS" id="PR00019">
    <property type="entry name" value="LEURICHRPT"/>
</dbReference>
<dbReference type="InterPro" id="IPR032675">
    <property type="entry name" value="LRR_dom_sf"/>
</dbReference>
<evidence type="ECO:0000259" key="13">
    <source>
        <dbReference type="Pfam" id="PF23598"/>
    </source>
</evidence>
<dbReference type="FunFam" id="3.80.10.10:FF:000095">
    <property type="entry name" value="LRR receptor-like serine/threonine-protein kinase GSO1"/>
    <property type="match status" value="1"/>
</dbReference>
<dbReference type="Pfam" id="PF13516">
    <property type="entry name" value="LRR_6"/>
    <property type="match status" value="1"/>
</dbReference>
<evidence type="ECO:0000256" key="1">
    <source>
        <dbReference type="ARBA" id="ARBA00004251"/>
    </source>
</evidence>
<keyword evidence="3" id="KW-1003">Cell membrane</keyword>
<comment type="similarity">
    <text evidence="2">Belongs to the RLP family.</text>
</comment>
<keyword evidence="10" id="KW-0325">Glycoprotein</keyword>
<evidence type="ECO:0000256" key="2">
    <source>
        <dbReference type="ARBA" id="ARBA00009592"/>
    </source>
</evidence>
<evidence type="ECO:0000313" key="15">
    <source>
        <dbReference type="Proteomes" id="UP001172457"/>
    </source>
</evidence>
<dbReference type="Proteomes" id="UP001172457">
    <property type="component" value="Chromosome 4"/>
</dbReference>
<feature type="transmembrane region" description="Helical" evidence="11">
    <location>
        <begin position="928"/>
        <end position="952"/>
    </location>
</feature>
<dbReference type="Gene3D" id="3.80.10.10">
    <property type="entry name" value="Ribonuclease Inhibitor"/>
    <property type="match status" value="4"/>
</dbReference>
<dbReference type="GO" id="GO:0051707">
    <property type="term" value="P:response to other organism"/>
    <property type="evidence" value="ECO:0007669"/>
    <property type="project" value="UniProtKB-ARBA"/>
</dbReference>
<dbReference type="FunFam" id="3.80.10.10:FF:000213">
    <property type="entry name" value="Tyrosine-sulfated glycopeptide receptor 1"/>
    <property type="match status" value="1"/>
</dbReference>
<accession>A0AA38T484</accession>
<evidence type="ECO:0000256" key="9">
    <source>
        <dbReference type="ARBA" id="ARBA00023136"/>
    </source>
</evidence>
<evidence type="ECO:0000313" key="14">
    <source>
        <dbReference type="EMBL" id="KAJ9553239.1"/>
    </source>
</evidence>
<dbReference type="Pfam" id="PF00560">
    <property type="entry name" value="LRR_1"/>
    <property type="match status" value="4"/>
</dbReference>
<reference evidence="14" key="1">
    <citation type="submission" date="2023-03" db="EMBL/GenBank/DDBJ databases">
        <title>Chromosome-scale reference genome and RAD-based genetic map of yellow starthistle (Centaurea solstitialis) reveal putative structural variation and QTLs associated with invader traits.</title>
        <authorList>
            <person name="Reatini B."/>
            <person name="Cang F.A."/>
            <person name="Jiang Q."/>
            <person name="Mckibben M.T.W."/>
            <person name="Barker M.S."/>
            <person name="Rieseberg L.H."/>
            <person name="Dlugosch K.M."/>
        </authorList>
    </citation>
    <scope>NUCLEOTIDE SEQUENCE</scope>
    <source>
        <strain evidence="14">CAN-66</strain>
        <tissue evidence="14">Leaf</tissue>
    </source>
</reference>
<proteinExistence type="inferred from homology"/>
<dbReference type="InterPro" id="IPR001611">
    <property type="entry name" value="Leu-rich_rpt"/>
</dbReference>
<dbReference type="GO" id="GO:0006952">
    <property type="term" value="P:defense response"/>
    <property type="evidence" value="ECO:0007669"/>
    <property type="project" value="UniProtKB-ARBA"/>
</dbReference>
<sequence length="977" mass="109152">MIVSASNPLLTGSGQFSSIKYYATFYLRRHLATINTCFRNILSFPKDPKVLQYMTTYVEHLKQASKTSSSRLRLDYIRGNLELKIRPSETKHGHKMRTKGFDLGVRFKCDESQPHIFGYGGRNHGGLTCSATQRHALLLFKFSINHSYDGHDFPCHADLGSGYYPIMMQWRTSIDCCNWDGVTCNHLTGDVISLDLSCGMLQGTIHPNTTLFNLPHLERLNLAFNDFTGSQLPPEIGRFSNSLTYFNISQCGFMGQVPSDISHLHKLVSLDLSSNYFDFRIQPHVFYNLLHNSTSLEELLLHNVNISSSLPTYLNLSSLKSLNLRSTSLQGKLPDNLFSLQHLEKLDLAFNNDLTSQLPKVNRSTSLPLKWLDLSFNIGLSGEICYSIGHLKSLNHLDLSYTYLSGEVPYSIGHLKSLNYLDLSHTGLSGEIPYSTGHLKSLNTLLLSSCGFVGPLPKSIVNLMHITTLDLSSNMLNGSLPSELFTMNSLKELSIGGNQFVGEINVLDKGLTLQTFQQLVNLTQLDLSFNSFTGHWDLDTLLSSLKTLVELRLSYSGLSVITNNSNRYVNPDFLVLFMASCKLTVFPESLRAMKKLQYLDMSSNEIHGCIPDWAGEIGGDELYFLNLSHNFITGLPQFQWGGLSYLDLQSNVIQGSFPPSICNMRNLWYLDMSNNSFTGVIPQCSRNIILSIALIDMGSNRFQGTIPNVYEHCGQLMGLILNGNQLEGEGAEFFVQMSILASLLPRKYFQNFGAMKNVVKKNTKPDYLIVNGKFYSIIVTVKGLQLSFEKFFVDYTIVDLSHNKFDGEIPNEIVSLNSLKVLNLSHNNLNGRIPYTLGNLSEIESLDLSWNQLTGEIPQSLASITTLEVLNLSRNHLVGRIPHGTQFNTFEGSSFGGNSALCGFPLAKHCEHASAPKLEVDGEEESGFTWKVVMLGYGCGTLLGLVLGYLMLSTGRPKWFNAIADMVHRKYMIYIGK</sequence>
<dbReference type="SUPFAM" id="SSF52058">
    <property type="entry name" value="L domain-like"/>
    <property type="match status" value="1"/>
</dbReference>
<dbReference type="InterPro" id="IPR055414">
    <property type="entry name" value="LRR_R13L4/SHOC2-like"/>
</dbReference>
<keyword evidence="7" id="KW-0677">Repeat</keyword>
<evidence type="ECO:0000256" key="6">
    <source>
        <dbReference type="ARBA" id="ARBA00022729"/>
    </source>
</evidence>
<keyword evidence="8 11" id="KW-1133">Transmembrane helix</keyword>
<comment type="subcellular location">
    <subcellularLocation>
        <location evidence="1">Cell membrane</location>
        <topology evidence="1">Single-pass type I membrane protein</topology>
    </subcellularLocation>
</comment>
<keyword evidence="4" id="KW-0433">Leucine-rich repeat</keyword>
<dbReference type="Pfam" id="PF08263">
    <property type="entry name" value="LRRNT_2"/>
    <property type="match status" value="1"/>
</dbReference>
<feature type="domain" description="Disease resistance R13L4/SHOC-2-like LRR" evidence="13">
    <location>
        <begin position="412"/>
        <end position="605"/>
    </location>
</feature>
<feature type="domain" description="Leucine-rich repeat-containing N-terminal plant-type" evidence="12">
    <location>
        <begin position="132"/>
        <end position="185"/>
    </location>
</feature>
<dbReference type="EMBL" id="JARYMX010000004">
    <property type="protein sequence ID" value="KAJ9553239.1"/>
    <property type="molecule type" value="Genomic_DNA"/>
</dbReference>
<dbReference type="InterPro" id="IPR013210">
    <property type="entry name" value="LRR_N_plant-typ"/>
</dbReference>